<protein>
    <submittedName>
        <fullName evidence="1">Uncharacterized protein</fullName>
    </submittedName>
</protein>
<dbReference type="InterPro" id="IPR053197">
    <property type="entry name" value="F-box_SCFL_complex_component"/>
</dbReference>
<proteinExistence type="predicted"/>
<dbReference type="Gene3D" id="3.80.10.10">
    <property type="entry name" value="Ribonuclease Inhibitor"/>
    <property type="match status" value="1"/>
</dbReference>
<dbReference type="PANTHER" id="PTHR34223">
    <property type="entry name" value="OS11G0201299 PROTEIN"/>
    <property type="match status" value="1"/>
</dbReference>
<organism evidence="1">
    <name type="scientific">Aegilops tauschii</name>
    <name type="common">Tausch's goatgrass</name>
    <name type="synonym">Aegilops squarrosa</name>
    <dbReference type="NCBI Taxonomy" id="37682"/>
    <lineage>
        <taxon>Eukaryota</taxon>
        <taxon>Viridiplantae</taxon>
        <taxon>Streptophyta</taxon>
        <taxon>Embryophyta</taxon>
        <taxon>Tracheophyta</taxon>
        <taxon>Spermatophyta</taxon>
        <taxon>Magnoliopsida</taxon>
        <taxon>Liliopsida</taxon>
        <taxon>Poales</taxon>
        <taxon>Poaceae</taxon>
        <taxon>BOP clade</taxon>
        <taxon>Pooideae</taxon>
        <taxon>Triticodae</taxon>
        <taxon>Triticeae</taxon>
        <taxon>Triticinae</taxon>
        <taxon>Aegilops</taxon>
    </lineage>
</organism>
<evidence type="ECO:0000313" key="1">
    <source>
        <dbReference type="EnsemblPlants" id="EMT08780"/>
    </source>
</evidence>
<dbReference type="InterPro" id="IPR001810">
    <property type="entry name" value="F-box_dom"/>
</dbReference>
<dbReference type="Pfam" id="PF00646">
    <property type="entry name" value="F-box"/>
    <property type="match status" value="1"/>
</dbReference>
<dbReference type="SUPFAM" id="SSF81383">
    <property type="entry name" value="F-box domain"/>
    <property type="match status" value="1"/>
</dbReference>
<dbReference type="InterPro" id="IPR053781">
    <property type="entry name" value="F-box_AtFBL13-like"/>
</dbReference>
<dbReference type="InterPro" id="IPR036047">
    <property type="entry name" value="F-box-like_dom_sf"/>
</dbReference>
<dbReference type="ExpressionAtlas" id="M8B5D6">
    <property type="expression patterns" value="baseline"/>
</dbReference>
<dbReference type="PROSITE" id="PS50181">
    <property type="entry name" value="FBOX"/>
    <property type="match status" value="1"/>
</dbReference>
<dbReference type="AlphaFoldDB" id="M8B5D6"/>
<sequence>MASGVDSISALPDDVLHSVLRLLPAEEVVRTCVLARRWRGVWRSVPSLRFNGAEGWGSADRFAQFVDHLLHLRFAGDGGARAPLDSCEFDFDADGFMQLPANERHASHWIWQAVPHVRVLRLHVIEFEQEPSPLSDLRLVSQHLTRLDLVGVAVNDSVMDFSGCPALVELSMEVCDVFANQLLSPSLKHLRIARCFTAEDTRILISLPSLVSLELIVCRQGRSPLLGSMPLLARAVVVLKNDCADRCFKGRFNDCGDTCYGCRYYYGDPAFGPTYDRNDSIFLKGLSEATDLELSADSDVILFDRDLKWCPTFTKLKTLLLNDWCLAAGHNALICFLQHSPILEKLTLQLSKGPSYVSETQGIYTPLVQSVASNCLKIVEIKCANVDSKVHRLLKILTTYGIRLEQIRVQHTSRISGSKCYQFGFWIQLCCMQTFSEKSESEEEMGIIVPRCCHGRTASALRISTANLSHSRCRTLWYFGGGSGDRARGDNAGAWGCVWEVAVTEKTTHDREGGDGVRVEEESVVHARSGGDDGGRR</sequence>
<dbReference type="InterPro" id="IPR032675">
    <property type="entry name" value="LRR_dom_sf"/>
</dbReference>
<dbReference type="CDD" id="cd22160">
    <property type="entry name" value="F-box_AtFBL13-like"/>
    <property type="match status" value="1"/>
</dbReference>
<dbReference type="Gene3D" id="1.20.1280.50">
    <property type="match status" value="1"/>
</dbReference>
<name>M8B5D6_AEGTA</name>
<dbReference type="EnsemblPlants" id="EMT08780">
    <property type="protein sequence ID" value="EMT08780"/>
    <property type="gene ID" value="F775_22572"/>
</dbReference>
<reference evidence="1" key="1">
    <citation type="submission" date="2015-06" db="UniProtKB">
        <authorList>
            <consortium name="EnsemblPlants"/>
        </authorList>
    </citation>
    <scope>IDENTIFICATION</scope>
</reference>
<accession>M8B5D6</accession>
<dbReference type="PANTHER" id="PTHR34223:SF22">
    <property type="entry name" value="OS11G0208300 PROTEIN"/>
    <property type="match status" value="1"/>
</dbReference>
<dbReference type="SUPFAM" id="SSF52047">
    <property type="entry name" value="RNI-like"/>
    <property type="match status" value="1"/>
</dbReference>